<name>A0A1R4GZD6_9GAMM</name>
<dbReference type="EMBL" id="FUKJ01000017">
    <property type="protein sequence ID" value="SJM89331.1"/>
    <property type="molecule type" value="Genomic_DNA"/>
</dbReference>
<gene>
    <name evidence="1" type="ORF">CRENPOLYSF2_1130009</name>
</gene>
<dbReference type="AlphaFoldDB" id="A0A1R4GZD6"/>
<sequence length="45" mass="5218">MESNSNRNIVLIFYLSRVFNWLNVLVNQCGIPTFSAQSQIPKFNN</sequence>
<accession>A0A1R4GZD6</accession>
<evidence type="ECO:0000313" key="2">
    <source>
        <dbReference type="Proteomes" id="UP000195442"/>
    </source>
</evidence>
<organism evidence="1 2">
    <name type="scientific">Crenothrix polyspora</name>
    <dbReference type="NCBI Taxonomy" id="360316"/>
    <lineage>
        <taxon>Bacteria</taxon>
        <taxon>Pseudomonadati</taxon>
        <taxon>Pseudomonadota</taxon>
        <taxon>Gammaproteobacteria</taxon>
        <taxon>Methylococcales</taxon>
        <taxon>Crenotrichaceae</taxon>
        <taxon>Crenothrix</taxon>
    </lineage>
</organism>
<evidence type="ECO:0000313" key="1">
    <source>
        <dbReference type="EMBL" id="SJM89331.1"/>
    </source>
</evidence>
<proteinExistence type="predicted"/>
<protein>
    <submittedName>
        <fullName evidence="1">Uncharacterized protein</fullName>
    </submittedName>
</protein>
<keyword evidence="2" id="KW-1185">Reference proteome</keyword>
<dbReference type="Proteomes" id="UP000195442">
    <property type="component" value="Unassembled WGS sequence"/>
</dbReference>
<reference evidence="2" key="1">
    <citation type="submission" date="2017-02" db="EMBL/GenBank/DDBJ databases">
        <authorList>
            <person name="Daims H."/>
        </authorList>
    </citation>
    <scope>NUCLEOTIDE SEQUENCE [LARGE SCALE GENOMIC DNA]</scope>
</reference>